<dbReference type="AlphaFoldDB" id="U6GVA7"/>
<dbReference type="Proteomes" id="UP000018050">
    <property type="component" value="Unassembled WGS sequence"/>
</dbReference>
<proteinExistence type="predicted"/>
<dbReference type="OrthoDB" id="447648at2759"/>
<dbReference type="GO" id="GO:0005524">
    <property type="term" value="F:ATP binding"/>
    <property type="evidence" value="ECO:0007669"/>
    <property type="project" value="InterPro"/>
</dbReference>
<reference evidence="3" key="2">
    <citation type="submission" date="2013-10" db="EMBL/GenBank/DDBJ databases">
        <authorList>
            <person name="Aslett M."/>
        </authorList>
    </citation>
    <scope>NUCLEOTIDE SEQUENCE</scope>
    <source>
        <strain evidence="3">Houghton</strain>
    </source>
</reference>
<dbReference type="GeneID" id="25273057"/>
<dbReference type="RefSeq" id="XP_013246776.1">
    <property type="nucleotide sequence ID" value="XM_013391322.1"/>
</dbReference>
<sequence length="222" mass="23303">MAIGGFEGEIGQAIPQADFISGRCFTNNASVDLVAAAPVQLLLQPPAALRRQQPAPRKAAACAKEAEDSDGTREKDLFLEEALQEDKGASLTPAAAAAAAPDGASAAATAGGRPLPLLGDYLSVHLRPHQREGLEWMYSRVSEGGGCILADSMGLGKTLQALALLCSLLGLHASQQQNSAAFKALIVCPTSLKGSWKKGKSRACIFVFIALFVWCMWSCCCK</sequence>
<gene>
    <name evidence="3" type="ORF">EAH_00049870</name>
</gene>
<name>U6GVA7_EIMAC</name>
<protein>
    <recommendedName>
        <fullName evidence="2">SNF2 N-terminal domain-containing protein</fullName>
    </recommendedName>
</protein>
<feature type="compositionally biased region" description="Basic and acidic residues" evidence="1">
    <location>
        <begin position="64"/>
        <end position="73"/>
    </location>
</feature>
<evidence type="ECO:0000259" key="2">
    <source>
        <dbReference type="Pfam" id="PF00176"/>
    </source>
</evidence>
<dbReference type="InterPro" id="IPR027417">
    <property type="entry name" value="P-loop_NTPase"/>
</dbReference>
<feature type="compositionally biased region" description="Low complexity" evidence="1">
    <location>
        <begin position="52"/>
        <end position="61"/>
    </location>
</feature>
<dbReference type="VEuPathDB" id="ToxoDB:EAH_00049870"/>
<feature type="domain" description="SNF2 N-terminal" evidence="2">
    <location>
        <begin position="129"/>
        <end position="198"/>
    </location>
</feature>
<dbReference type="Pfam" id="PF00176">
    <property type="entry name" value="SNF2-rel_dom"/>
    <property type="match status" value="1"/>
</dbReference>
<dbReference type="InterPro" id="IPR038718">
    <property type="entry name" value="SNF2-like_sf"/>
</dbReference>
<evidence type="ECO:0000256" key="1">
    <source>
        <dbReference type="SAM" id="MobiDB-lite"/>
    </source>
</evidence>
<evidence type="ECO:0000313" key="3">
    <source>
        <dbReference type="EMBL" id="CDI84191.1"/>
    </source>
</evidence>
<evidence type="ECO:0000313" key="4">
    <source>
        <dbReference type="Proteomes" id="UP000018050"/>
    </source>
</evidence>
<dbReference type="PANTHER" id="PTHR45629:SF7">
    <property type="entry name" value="DNA EXCISION REPAIR PROTEIN ERCC-6-RELATED"/>
    <property type="match status" value="1"/>
</dbReference>
<dbReference type="PANTHER" id="PTHR45629">
    <property type="entry name" value="SNF2/RAD54 FAMILY MEMBER"/>
    <property type="match status" value="1"/>
</dbReference>
<organism evidence="3 4">
    <name type="scientific">Eimeria acervulina</name>
    <name type="common">Coccidian parasite</name>
    <dbReference type="NCBI Taxonomy" id="5801"/>
    <lineage>
        <taxon>Eukaryota</taxon>
        <taxon>Sar</taxon>
        <taxon>Alveolata</taxon>
        <taxon>Apicomplexa</taxon>
        <taxon>Conoidasida</taxon>
        <taxon>Coccidia</taxon>
        <taxon>Eucoccidiorida</taxon>
        <taxon>Eimeriorina</taxon>
        <taxon>Eimeriidae</taxon>
        <taxon>Eimeria</taxon>
    </lineage>
</organism>
<keyword evidence="4" id="KW-1185">Reference proteome</keyword>
<feature type="region of interest" description="Disordered" evidence="1">
    <location>
        <begin position="52"/>
        <end position="73"/>
    </location>
</feature>
<dbReference type="EMBL" id="HG673617">
    <property type="protein sequence ID" value="CDI84191.1"/>
    <property type="molecule type" value="Genomic_DNA"/>
</dbReference>
<dbReference type="Gene3D" id="3.40.50.10810">
    <property type="entry name" value="Tandem AAA-ATPase domain"/>
    <property type="match status" value="1"/>
</dbReference>
<reference evidence="3" key="1">
    <citation type="submission" date="2013-10" db="EMBL/GenBank/DDBJ databases">
        <title>Genomic analysis of the causative agents of coccidiosis in chickens.</title>
        <authorList>
            <person name="Reid A.J."/>
            <person name="Blake D."/>
            <person name="Billington K."/>
            <person name="Browne H."/>
            <person name="Dunn M."/>
            <person name="Hung S."/>
            <person name="Kawahara F."/>
            <person name="Miranda-Saavedra D."/>
            <person name="Mourier T."/>
            <person name="Nagra H."/>
            <person name="Otto T.D."/>
            <person name="Rawlings N."/>
            <person name="Sanchez A."/>
            <person name="Sanders M."/>
            <person name="Subramaniam C."/>
            <person name="Tay Y."/>
            <person name="Dear P."/>
            <person name="Doerig C."/>
            <person name="Gruber A."/>
            <person name="Parkinson J."/>
            <person name="Shirley M."/>
            <person name="Wan K.L."/>
            <person name="Berriman M."/>
            <person name="Tomley F."/>
            <person name="Pain A."/>
        </authorList>
    </citation>
    <scope>NUCLEOTIDE SEQUENCE</scope>
    <source>
        <strain evidence="3">Houghton</strain>
    </source>
</reference>
<dbReference type="InterPro" id="IPR000330">
    <property type="entry name" value="SNF2_N"/>
</dbReference>
<dbReference type="InterPro" id="IPR050496">
    <property type="entry name" value="SNF2_RAD54_helicase_repair"/>
</dbReference>
<dbReference type="SUPFAM" id="SSF52540">
    <property type="entry name" value="P-loop containing nucleoside triphosphate hydrolases"/>
    <property type="match status" value="1"/>
</dbReference>
<accession>U6GVA7</accession>